<dbReference type="InterPro" id="IPR016024">
    <property type="entry name" value="ARM-type_fold"/>
</dbReference>
<dbReference type="Gene3D" id="1.25.10.10">
    <property type="entry name" value="Leucine-rich Repeat Variant"/>
    <property type="match status" value="2"/>
</dbReference>
<dbReference type="AlphaFoldDB" id="A0A1H9FH58"/>
<gene>
    <name evidence="2" type="ORF">SAMN04489841_1583</name>
</gene>
<name>A0A1H9FH58_9EURY</name>
<dbReference type="InterPro" id="IPR011989">
    <property type="entry name" value="ARM-like"/>
</dbReference>
<dbReference type="Proteomes" id="UP000199114">
    <property type="component" value="Unassembled WGS sequence"/>
</dbReference>
<dbReference type="OrthoDB" id="197870at2157"/>
<evidence type="ECO:0000256" key="1">
    <source>
        <dbReference type="SAM" id="MobiDB-lite"/>
    </source>
</evidence>
<dbReference type="STRING" id="1186196.SAMN04489841_1583"/>
<dbReference type="SUPFAM" id="SSF48371">
    <property type="entry name" value="ARM repeat"/>
    <property type="match status" value="1"/>
</dbReference>
<sequence length="346" mass="36228">MDGDGEGDAAVEPRGQGAAGIDVPSVLAQLDDAASTEQRAAVRRIRTAIDEQGRTAAYVPTVPKLRALLERPDIDFRVAVAACLADLAAEAPTDVAPSTATIVDVAVERADEPVTQELLRCLAAVADERPTVVADHVPAIADVLERRSGYDRRGLRVLAHVSRAEPTAVEPAVDVLTGALAADPVENGRPTLRALGRLARSDASLPALGFVTHVAALVDHDDSSLRRDAIGCLDDVARRDPAAVEPICADLGPALSSPDPDTRAVAAITVARVATETDAAVEPVRDQLLELLADDQPRVRANACIALGNGRVAAAAPRLATLAYEDPAPNVRDRASWAAERLSARQ</sequence>
<accession>A0A1H9FH58</accession>
<dbReference type="RefSeq" id="WP_090615952.1">
    <property type="nucleotide sequence ID" value="NZ_FOFD01000002.1"/>
</dbReference>
<evidence type="ECO:0000313" key="2">
    <source>
        <dbReference type="EMBL" id="SEQ37266.1"/>
    </source>
</evidence>
<feature type="region of interest" description="Disordered" evidence="1">
    <location>
        <begin position="1"/>
        <end position="22"/>
    </location>
</feature>
<reference evidence="3" key="1">
    <citation type="submission" date="2016-10" db="EMBL/GenBank/DDBJ databases">
        <authorList>
            <person name="Varghese N."/>
            <person name="Submissions S."/>
        </authorList>
    </citation>
    <scope>NUCLEOTIDE SEQUENCE [LARGE SCALE GENOMIC DNA]</scope>
    <source>
        <strain evidence="3">DSM 25055</strain>
    </source>
</reference>
<organism evidence="2 3">
    <name type="scientific">Natrinema salaciae</name>
    <dbReference type="NCBI Taxonomy" id="1186196"/>
    <lineage>
        <taxon>Archaea</taxon>
        <taxon>Methanobacteriati</taxon>
        <taxon>Methanobacteriota</taxon>
        <taxon>Stenosarchaea group</taxon>
        <taxon>Halobacteria</taxon>
        <taxon>Halobacteriales</taxon>
        <taxon>Natrialbaceae</taxon>
        <taxon>Natrinema</taxon>
    </lineage>
</organism>
<dbReference type="Pfam" id="PF13646">
    <property type="entry name" value="HEAT_2"/>
    <property type="match status" value="1"/>
</dbReference>
<protein>
    <submittedName>
        <fullName evidence="2">HEAT repeat-containing protein</fullName>
    </submittedName>
</protein>
<dbReference type="EMBL" id="FOFD01000002">
    <property type="protein sequence ID" value="SEQ37266.1"/>
    <property type="molecule type" value="Genomic_DNA"/>
</dbReference>
<evidence type="ECO:0000313" key="3">
    <source>
        <dbReference type="Proteomes" id="UP000199114"/>
    </source>
</evidence>
<proteinExistence type="predicted"/>
<keyword evidence="3" id="KW-1185">Reference proteome</keyword>